<feature type="transmembrane region" description="Helical" evidence="6">
    <location>
        <begin position="30"/>
        <end position="51"/>
    </location>
</feature>
<reference evidence="7 8" key="1">
    <citation type="journal article" date="2024" name="Science">
        <title>Giant polyketide synthase enzymes in the biosynthesis of giant marine polyether toxins.</title>
        <authorList>
            <person name="Fallon T.R."/>
            <person name="Shende V.V."/>
            <person name="Wierzbicki I.H."/>
            <person name="Pendleton A.L."/>
            <person name="Watervoot N.F."/>
            <person name="Auber R.P."/>
            <person name="Gonzalez D.J."/>
            <person name="Wisecaver J.H."/>
            <person name="Moore B.S."/>
        </authorList>
    </citation>
    <scope>NUCLEOTIDE SEQUENCE [LARGE SCALE GENOMIC DNA]</scope>
    <source>
        <strain evidence="7 8">12B1</strain>
    </source>
</reference>
<evidence type="ECO:0000256" key="3">
    <source>
        <dbReference type="ARBA" id="ARBA00023136"/>
    </source>
</evidence>
<dbReference type="InterPro" id="IPR018108">
    <property type="entry name" value="MCP_transmembrane"/>
</dbReference>
<dbReference type="InterPro" id="IPR023395">
    <property type="entry name" value="MCP_dom_sf"/>
</dbReference>
<dbReference type="PROSITE" id="PS50920">
    <property type="entry name" value="SOLCAR"/>
    <property type="match status" value="1"/>
</dbReference>
<dbReference type="AlphaFoldDB" id="A0AB34JGU7"/>
<feature type="transmembrane region" description="Helical" evidence="6">
    <location>
        <begin position="167"/>
        <end position="187"/>
    </location>
</feature>
<evidence type="ECO:0000313" key="8">
    <source>
        <dbReference type="Proteomes" id="UP001515480"/>
    </source>
</evidence>
<organism evidence="7 8">
    <name type="scientific">Prymnesium parvum</name>
    <name type="common">Toxic golden alga</name>
    <dbReference type="NCBI Taxonomy" id="97485"/>
    <lineage>
        <taxon>Eukaryota</taxon>
        <taxon>Haptista</taxon>
        <taxon>Haptophyta</taxon>
        <taxon>Prymnesiophyceae</taxon>
        <taxon>Prymnesiales</taxon>
        <taxon>Prymnesiaceae</taxon>
        <taxon>Prymnesium</taxon>
    </lineage>
</organism>
<name>A0AB34JGU7_PRYPA</name>
<evidence type="ECO:0000256" key="1">
    <source>
        <dbReference type="ARBA" id="ARBA00004141"/>
    </source>
</evidence>
<evidence type="ECO:0000256" key="4">
    <source>
        <dbReference type="PROSITE-ProRule" id="PRU00282"/>
    </source>
</evidence>
<feature type="repeat" description="Solcar" evidence="4">
    <location>
        <begin position="116"/>
        <end position="197"/>
    </location>
</feature>
<dbReference type="GO" id="GO:0016020">
    <property type="term" value="C:membrane"/>
    <property type="evidence" value="ECO:0007669"/>
    <property type="project" value="UniProtKB-SubCell"/>
</dbReference>
<sequence>MTTAGDLGAMAQVKPKPKLAEILLTASKKAIGGGIAGALAMVVQVAALMWMRTTINYQHSKGTGTLEAMAALYAEGGIARFYQGWLAALLQAPLSRFGDTAANAGMLALLEDMKAMPAGLKTLCASIAAALFRIAITPIDTLKTTLQVRGPSGVELLRQRVQSEGILTLYSGAIGTSVATLMGHYPWFVTYNFLQAKVPAATGLKRQLRSAIIGFFSSLVSDVFSNSVRVVKTAKQTADTDVGYLATASKIIAEDGINGLFLRGLSTKILSNGLQAMLFTICWRYFEEKINAYQKRKAAAEAQSKKD</sequence>
<dbReference type="EMBL" id="JBGBPQ010000009">
    <property type="protein sequence ID" value="KAL1519894.1"/>
    <property type="molecule type" value="Genomic_DNA"/>
</dbReference>
<dbReference type="PANTHER" id="PTHR47567:SF1">
    <property type="entry name" value="NAD-DEPENDENT EPIMERASE_DEHYDRATASE DOMAIN-CONTAINING PROTEIN"/>
    <property type="match status" value="1"/>
</dbReference>
<comment type="subcellular location">
    <subcellularLocation>
        <location evidence="1">Membrane</location>
        <topology evidence="1">Multi-pass membrane protein</topology>
    </subcellularLocation>
</comment>
<keyword evidence="8" id="KW-1185">Reference proteome</keyword>
<keyword evidence="5" id="KW-0813">Transport</keyword>
<accession>A0AB34JGU7</accession>
<gene>
    <name evidence="7" type="ORF">AB1Y20_023383</name>
</gene>
<dbReference type="PANTHER" id="PTHR47567">
    <property type="entry name" value="MITOCHONDRIAL SUBSTRATE/SOLUTE CARRIER"/>
    <property type="match status" value="1"/>
</dbReference>
<evidence type="ECO:0000256" key="6">
    <source>
        <dbReference type="SAM" id="Phobius"/>
    </source>
</evidence>
<dbReference type="SUPFAM" id="SSF103506">
    <property type="entry name" value="Mitochondrial carrier"/>
    <property type="match status" value="1"/>
</dbReference>
<evidence type="ECO:0008006" key="9">
    <source>
        <dbReference type="Google" id="ProtNLM"/>
    </source>
</evidence>
<dbReference type="Proteomes" id="UP001515480">
    <property type="component" value="Unassembled WGS sequence"/>
</dbReference>
<dbReference type="Gene3D" id="1.50.40.10">
    <property type="entry name" value="Mitochondrial carrier domain"/>
    <property type="match status" value="1"/>
</dbReference>
<keyword evidence="6" id="KW-1133">Transmembrane helix</keyword>
<comment type="similarity">
    <text evidence="5">Belongs to the mitochondrial carrier (TC 2.A.29) family.</text>
</comment>
<proteinExistence type="inferred from homology"/>
<dbReference type="Pfam" id="PF00153">
    <property type="entry name" value="Mito_carr"/>
    <property type="match status" value="3"/>
</dbReference>
<keyword evidence="3 4" id="KW-0472">Membrane</keyword>
<keyword evidence="2 4" id="KW-0812">Transmembrane</keyword>
<comment type="caution">
    <text evidence="7">The sequence shown here is derived from an EMBL/GenBank/DDBJ whole genome shotgun (WGS) entry which is preliminary data.</text>
</comment>
<evidence type="ECO:0000256" key="2">
    <source>
        <dbReference type="ARBA" id="ARBA00022692"/>
    </source>
</evidence>
<evidence type="ECO:0000256" key="5">
    <source>
        <dbReference type="RuleBase" id="RU000488"/>
    </source>
</evidence>
<protein>
    <recommendedName>
        <fullName evidence="9">ADP,ATP carrier protein</fullName>
    </recommendedName>
</protein>
<evidence type="ECO:0000313" key="7">
    <source>
        <dbReference type="EMBL" id="KAL1519894.1"/>
    </source>
</evidence>